<evidence type="ECO:0000256" key="7">
    <source>
        <dbReference type="ARBA" id="ARBA00023136"/>
    </source>
</evidence>
<feature type="transmembrane region" description="Helical" evidence="11">
    <location>
        <begin position="230"/>
        <end position="248"/>
    </location>
</feature>
<feature type="region of interest" description="Disordered" evidence="10">
    <location>
        <begin position="1"/>
        <end position="64"/>
    </location>
</feature>
<evidence type="ECO:0000256" key="1">
    <source>
        <dbReference type="ARBA" id="ARBA00004141"/>
    </source>
</evidence>
<gene>
    <name evidence="12" type="ORF">RDB_LOCUS41789</name>
</gene>
<evidence type="ECO:0000256" key="6">
    <source>
        <dbReference type="ARBA" id="ARBA00022989"/>
    </source>
</evidence>
<evidence type="ECO:0000313" key="12">
    <source>
        <dbReference type="EMBL" id="CAE6441947.1"/>
    </source>
</evidence>
<dbReference type="PANTHER" id="PTHR43829:SF9">
    <property type="entry name" value="AQUAPORIN-9"/>
    <property type="match status" value="1"/>
</dbReference>
<dbReference type="InterPro" id="IPR023271">
    <property type="entry name" value="Aquaporin-like"/>
</dbReference>
<dbReference type="GO" id="GO:0015254">
    <property type="term" value="F:glycerol channel activity"/>
    <property type="evidence" value="ECO:0007669"/>
    <property type="project" value="TreeGrafter"/>
</dbReference>
<organism evidence="12 13">
    <name type="scientific">Rhizoctonia solani</name>
    <dbReference type="NCBI Taxonomy" id="456999"/>
    <lineage>
        <taxon>Eukaryota</taxon>
        <taxon>Fungi</taxon>
        <taxon>Dikarya</taxon>
        <taxon>Basidiomycota</taxon>
        <taxon>Agaricomycotina</taxon>
        <taxon>Agaricomycetes</taxon>
        <taxon>Cantharellales</taxon>
        <taxon>Ceratobasidiaceae</taxon>
        <taxon>Rhizoctonia</taxon>
    </lineage>
</organism>
<sequence length="415" mass="44865">MSSYTQSSPTRAERLAPGSPEMNGRPRYTNRDTTQTLHNSLDINEEKYDPNDHTQYPEQTNQVHSGDDVDHAIEFPHIWARIRHLLREPAAEFLGTMLLVIFGTGVNCQVALSSNAAVSATPKGDFLSVSFGWAVGVALGAWVSGGITGGHINPAVTLASAIFRGFPWKKVPTYILAQVLGACTGAGLVYANYHRAIDIFEGGPGVRTVPGSASLFATFAMDHLSNAQSFYSEALGTAILLLVVFAVTDKRNGPPPSGMIPLVLFITILGEAACLGMQTSFGLNPARDLGPRLMCWMAGYGRQVWNYRSQYWLYTPIIGPIVGAIFGAAVYDVFIFTGSESIFNLVWNYRSQYWLYTPIIGPIVGGLLGAAIYDAFIFTGSESIFNKPDAAARLRLLQSPAESKGKTIPSGENAV</sequence>
<dbReference type="NCBIfam" id="TIGR00861">
    <property type="entry name" value="MIP"/>
    <property type="match status" value="1"/>
</dbReference>
<dbReference type="SUPFAM" id="SSF81338">
    <property type="entry name" value="Aquaporin-like"/>
    <property type="match status" value="1"/>
</dbReference>
<comment type="similarity">
    <text evidence="2 9">Belongs to the MIP/aquaporin (TC 1.A.8) family.</text>
</comment>
<accession>A0A8H3AW62</accession>
<comment type="catalytic activity">
    <reaction evidence="8">
        <text>H2O(in) = H2O(out)</text>
        <dbReference type="Rhea" id="RHEA:29667"/>
        <dbReference type="ChEBI" id="CHEBI:15377"/>
    </reaction>
</comment>
<dbReference type="PROSITE" id="PS00221">
    <property type="entry name" value="MIP"/>
    <property type="match status" value="1"/>
</dbReference>
<dbReference type="Proteomes" id="UP000663861">
    <property type="component" value="Unassembled WGS sequence"/>
</dbReference>
<keyword evidence="3 9" id="KW-0813">Transport</keyword>
<dbReference type="Gene3D" id="1.20.1080.10">
    <property type="entry name" value="Glycerol uptake facilitator protein"/>
    <property type="match status" value="1"/>
</dbReference>
<evidence type="ECO:0000256" key="5">
    <source>
        <dbReference type="ARBA" id="ARBA00022737"/>
    </source>
</evidence>
<keyword evidence="4 9" id="KW-0812">Transmembrane</keyword>
<feature type="transmembrane region" description="Helical" evidence="11">
    <location>
        <begin position="353"/>
        <end position="373"/>
    </location>
</feature>
<dbReference type="GO" id="GO:0005886">
    <property type="term" value="C:plasma membrane"/>
    <property type="evidence" value="ECO:0007669"/>
    <property type="project" value="TreeGrafter"/>
</dbReference>
<evidence type="ECO:0000256" key="8">
    <source>
        <dbReference type="ARBA" id="ARBA00034651"/>
    </source>
</evidence>
<feature type="compositionally biased region" description="Polar residues" evidence="10">
    <location>
        <begin position="31"/>
        <end position="42"/>
    </location>
</feature>
<evidence type="ECO:0000256" key="10">
    <source>
        <dbReference type="SAM" id="MobiDB-lite"/>
    </source>
</evidence>
<feature type="transmembrane region" description="Helical" evidence="11">
    <location>
        <begin position="132"/>
        <end position="152"/>
    </location>
</feature>
<comment type="caution">
    <text evidence="12">The sequence shown here is derived from an EMBL/GenBank/DDBJ whole genome shotgun (WGS) entry which is preliminary data.</text>
</comment>
<feature type="transmembrane region" description="Helical" evidence="11">
    <location>
        <begin position="173"/>
        <end position="193"/>
    </location>
</feature>
<dbReference type="FunFam" id="1.20.1080.10:FF:000027">
    <property type="entry name" value="MIP aquaporin"/>
    <property type="match status" value="1"/>
</dbReference>
<protein>
    <recommendedName>
        <fullName evidence="14">Aquaporin</fullName>
    </recommendedName>
</protein>
<keyword evidence="6 11" id="KW-1133">Transmembrane helix</keyword>
<dbReference type="AlphaFoldDB" id="A0A8H3AW62"/>
<reference evidence="12" key="1">
    <citation type="submission" date="2021-01" db="EMBL/GenBank/DDBJ databases">
        <authorList>
            <person name="Kaushik A."/>
        </authorList>
    </citation>
    <scope>NUCLEOTIDE SEQUENCE</scope>
    <source>
        <strain evidence="12">AG4-RS23</strain>
    </source>
</reference>
<dbReference type="PANTHER" id="PTHR43829">
    <property type="entry name" value="AQUAPORIN OR AQUAGLYCEROPORIN RELATED"/>
    <property type="match status" value="1"/>
</dbReference>
<dbReference type="PRINTS" id="PR00783">
    <property type="entry name" value="MINTRINSICP"/>
</dbReference>
<dbReference type="InterPro" id="IPR000425">
    <property type="entry name" value="MIP"/>
</dbReference>
<feature type="transmembrane region" description="Helical" evidence="11">
    <location>
        <begin position="260"/>
        <end position="281"/>
    </location>
</feature>
<dbReference type="InterPro" id="IPR022357">
    <property type="entry name" value="MIP_CS"/>
</dbReference>
<feature type="transmembrane region" description="Helical" evidence="11">
    <location>
        <begin position="311"/>
        <end position="333"/>
    </location>
</feature>
<evidence type="ECO:0000256" key="2">
    <source>
        <dbReference type="ARBA" id="ARBA00006175"/>
    </source>
</evidence>
<dbReference type="GO" id="GO:0015250">
    <property type="term" value="F:water channel activity"/>
    <property type="evidence" value="ECO:0007669"/>
    <property type="project" value="TreeGrafter"/>
</dbReference>
<dbReference type="PRINTS" id="PR02019">
    <property type="entry name" value="AQUAPORIN7"/>
</dbReference>
<name>A0A8H3AW62_9AGAM</name>
<evidence type="ECO:0000256" key="11">
    <source>
        <dbReference type="SAM" id="Phobius"/>
    </source>
</evidence>
<dbReference type="Pfam" id="PF00230">
    <property type="entry name" value="MIP"/>
    <property type="match status" value="1"/>
</dbReference>
<evidence type="ECO:0000256" key="3">
    <source>
        <dbReference type="ARBA" id="ARBA00022448"/>
    </source>
</evidence>
<keyword evidence="7 11" id="KW-0472">Membrane</keyword>
<dbReference type="InterPro" id="IPR050363">
    <property type="entry name" value="MIP/Aquaporin"/>
</dbReference>
<evidence type="ECO:0008006" key="14">
    <source>
        <dbReference type="Google" id="ProtNLM"/>
    </source>
</evidence>
<feature type="compositionally biased region" description="Polar residues" evidence="10">
    <location>
        <begin position="53"/>
        <end position="64"/>
    </location>
</feature>
<evidence type="ECO:0000313" key="13">
    <source>
        <dbReference type="Proteomes" id="UP000663861"/>
    </source>
</evidence>
<evidence type="ECO:0000256" key="9">
    <source>
        <dbReference type="RuleBase" id="RU000477"/>
    </source>
</evidence>
<dbReference type="EMBL" id="CAJMWY010000640">
    <property type="protein sequence ID" value="CAE6441947.1"/>
    <property type="molecule type" value="Genomic_DNA"/>
</dbReference>
<proteinExistence type="inferred from homology"/>
<feature type="compositionally biased region" description="Polar residues" evidence="10">
    <location>
        <begin position="1"/>
        <end position="10"/>
    </location>
</feature>
<feature type="transmembrane region" description="Helical" evidence="11">
    <location>
        <begin position="91"/>
        <end position="112"/>
    </location>
</feature>
<keyword evidence="5" id="KW-0677">Repeat</keyword>
<comment type="subcellular location">
    <subcellularLocation>
        <location evidence="1">Membrane</location>
        <topology evidence="1">Multi-pass membrane protein</topology>
    </subcellularLocation>
</comment>
<dbReference type="CDD" id="cd00333">
    <property type="entry name" value="MIP"/>
    <property type="match status" value="1"/>
</dbReference>
<evidence type="ECO:0000256" key="4">
    <source>
        <dbReference type="ARBA" id="ARBA00022692"/>
    </source>
</evidence>